<dbReference type="Proteomes" id="UP000253319">
    <property type="component" value="Unassembled WGS sequence"/>
</dbReference>
<comment type="caution">
    <text evidence="1">The sequence shown here is derived from an EMBL/GenBank/DDBJ whole genome shotgun (WGS) entry which is preliminary data.</text>
</comment>
<proteinExistence type="predicted"/>
<sequence>MFLESEGTVIMYMKSPFDYAESEKVKIITKLASELAKSLNEKDTILIRYNHNQFPKSFVPTYLLEYKKTTFISNGKNRLIYLQIENDNVDIEEILYLIDFGIKNKYKLKKYLDKVSDYSYETLKKTNSYKITSNSFITSLFIYEKGSNDFVKKLLTIGFDVFEDENFKISWKNKMYSITPKNKKDKFEVLIRDDEFYSYQVINEGLIFFKNNSTFSFFTNEGVLLDEKIIQRTNKVYFAYKDKKSDDFYVMSTYYGKEKYLFKIKEDIVIEKE</sequence>
<organism evidence="1 2">
    <name type="scientific">Flavobacterium tibetense</name>
    <dbReference type="NCBI Taxonomy" id="2233533"/>
    <lineage>
        <taxon>Bacteria</taxon>
        <taxon>Pseudomonadati</taxon>
        <taxon>Bacteroidota</taxon>
        <taxon>Flavobacteriia</taxon>
        <taxon>Flavobacteriales</taxon>
        <taxon>Flavobacteriaceae</taxon>
        <taxon>Flavobacterium</taxon>
    </lineage>
</organism>
<accession>A0A365P0H1</accession>
<dbReference type="EMBL" id="QLST01000010">
    <property type="protein sequence ID" value="RBA28006.1"/>
    <property type="molecule type" value="Genomic_DNA"/>
</dbReference>
<evidence type="ECO:0000313" key="2">
    <source>
        <dbReference type="Proteomes" id="UP000253319"/>
    </source>
</evidence>
<keyword evidence="2" id="KW-1185">Reference proteome</keyword>
<protein>
    <submittedName>
        <fullName evidence="1">Uncharacterized protein</fullName>
    </submittedName>
</protein>
<name>A0A365P0H1_9FLAO</name>
<gene>
    <name evidence="1" type="ORF">DPN68_08800</name>
</gene>
<evidence type="ECO:0000313" key="1">
    <source>
        <dbReference type="EMBL" id="RBA28006.1"/>
    </source>
</evidence>
<dbReference type="AlphaFoldDB" id="A0A365P0H1"/>
<reference evidence="1 2" key="1">
    <citation type="submission" date="2018-06" db="EMBL/GenBank/DDBJ databases">
        <title>Flavobacterium tibetense sp. nov., isolated from a wetland YonghuCo on Tibetan Plateau.</title>
        <authorList>
            <person name="Xing P."/>
            <person name="Phurbu D."/>
            <person name="Lu H."/>
        </authorList>
    </citation>
    <scope>NUCLEOTIDE SEQUENCE [LARGE SCALE GENOMIC DNA]</scope>
    <source>
        <strain evidence="1 2">YH5</strain>
    </source>
</reference>